<evidence type="ECO:0008006" key="4">
    <source>
        <dbReference type="Google" id="ProtNLM"/>
    </source>
</evidence>
<evidence type="ECO:0000313" key="2">
    <source>
        <dbReference type="EMBL" id="AEI10743.1"/>
    </source>
</evidence>
<keyword evidence="1" id="KW-0732">Signal</keyword>
<dbReference type="Gene3D" id="2.60.40.1120">
    <property type="entry name" value="Carboxypeptidase-like, regulatory domain"/>
    <property type="match status" value="1"/>
</dbReference>
<protein>
    <recommendedName>
        <fullName evidence="4">Alpha-amylase</fullName>
    </recommendedName>
</protein>
<dbReference type="STRING" id="593907.Celgi_0217"/>
<accession>F8A3H9</accession>
<feature type="signal peptide" evidence="1">
    <location>
        <begin position="1"/>
        <end position="41"/>
    </location>
</feature>
<evidence type="ECO:0000313" key="3">
    <source>
        <dbReference type="Proteomes" id="UP000000485"/>
    </source>
</evidence>
<name>F8A3H9_CELGA</name>
<gene>
    <name evidence="2" type="ordered locus">Celgi_0217</name>
</gene>
<dbReference type="Proteomes" id="UP000000485">
    <property type="component" value="Chromosome"/>
</dbReference>
<organism evidence="2 3">
    <name type="scientific">Cellulomonas gilvus (strain ATCC 13127 / NRRL B-14078)</name>
    <name type="common">Cellvibrio gilvus</name>
    <dbReference type="NCBI Taxonomy" id="593907"/>
    <lineage>
        <taxon>Bacteria</taxon>
        <taxon>Bacillati</taxon>
        <taxon>Actinomycetota</taxon>
        <taxon>Actinomycetes</taxon>
        <taxon>Micrococcales</taxon>
        <taxon>Cellulomonadaceae</taxon>
        <taxon>Cellulomonas</taxon>
    </lineage>
</organism>
<feature type="chain" id="PRO_5003373683" description="Alpha-amylase" evidence="1">
    <location>
        <begin position="42"/>
        <end position="605"/>
    </location>
</feature>
<sequence>MPIGAFLVPAGRYKGRMHRIARGPVLVLTAALALVAVPAAAEPVAGATEVTGVVTVDGVPLPDAMDGLGSVTVMYWEPSTGERRTTESDPDTGAYALDVPGTAPYYLAANVTPDGVGRESDDLAPVFVGADGTHDYAWQTLAPATDAAATDVTLDLDRSGTVVVKAGDLHQFDDLTLRTIGGRLIDRTSSLPATFSGLVPGRYTLQAWTPWDTIQHPAAPWQTASGGVVVEAGGTTTIVPARSDTTPALRGTVTKGGAPVAGAMVRIDRVTSATHVGDVEWGYSWDKTDSRGRYAVDYGDLLPGRYRIRVESGQTTESSDVYVSLRAGVTTVRDIAAAQQGRLKVVMTAAARKHQSSVTILDSKGVQRGGMTWTSTGAAIDRVPPGTHTLIVHDSVARTYEARRVVITRGKTATVNVNPRKPTVTVSGRVTGPNAARAGVTLVSNRLGELGHRMTRASSTGWYSLRDVVPGADQLLVVKAKHAEVQREMDLVSTRRLDVRLPATSGVITGRLTLGGLPYDGSPGDVWATLDGGGRTERARVNARGQFSFPAGTITAGVDRTLAVTTTDLVSGVPYAVRLLLADRTVRTPGAAGGDLGTIELVVRR</sequence>
<keyword evidence="3" id="KW-1185">Reference proteome</keyword>
<dbReference type="KEGG" id="cga:Celgi_0217"/>
<dbReference type="AlphaFoldDB" id="F8A3H9"/>
<reference evidence="3" key="1">
    <citation type="submission" date="2011-04" db="EMBL/GenBank/DDBJ databases">
        <title>Complete sequence of Cellvibrio gilvus ATCC 13127.</title>
        <authorList>
            <person name="Lucas S."/>
            <person name="Han J."/>
            <person name="Lapidus A."/>
            <person name="Cheng J.-F."/>
            <person name="Goodwin L."/>
            <person name="Pitluck S."/>
            <person name="Peters L."/>
            <person name="Munk A."/>
            <person name="Detter J.C."/>
            <person name="Han C."/>
            <person name="Tapia R."/>
            <person name="Land M."/>
            <person name="Hauser L."/>
            <person name="Kyrpides N."/>
            <person name="Ivanova N."/>
            <person name="Ovchinnikova G."/>
            <person name="Pagani I."/>
            <person name="Mead D."/>
            <person name="Brumm P."/>
            <person name="Woyke T."/>
        </authorList>
    </citation>
    <scope>NUCLEOTIDE SEQUENCE [LARGE SCALE GENOMIC DNA]</scope>
    <source>
        <strain evidence="3">ATCC 13127 / NRRL B-14078</strain>
    </source>
</reference>
<proteinExistence type="predicted"/>
<dbReference type="EMBL" id="CP002665">
    <property type="protein sequence ID" value="AEI10743.1"/>
    <property type="molecule type" value="Genomic_DNA"/>
</dbReference>
<evidence type="ECO:0000256" key="1">
    <source>
        <dbReference type="SAM" id="SignalP"/>
    </source>
</evidence>
<dbReference type="HOGENOM" id="CLU_451067_0_0_11"/>